<evidence type="ECO:0000259" key="5">
    <source>
        <dbReference type="PROSITE" id="PS52015"/>
    </source>
</evidence>
<keyword evidence="4" id="KW-0472">Membrane</keyword>
<gene>
    <name evidence="6" type="ORF">M1K48_06335</name>
</gene>
<dbReference type="RefSeq" id="WP_249504994.1">
    <property type="nucleotide sequence ID" value="NZ_CP097253.1"/>
</dbReference>
<evidence type="ECO:0000256" key="1">
    <source>
        <dbReference type="ARBA" id="ARBA00004167"/>
    </source>
</evidence>
<feature type="domain" description="TonB C-terminal" evidence="5">
    <location>
        <begin position="168"/>
        <end position="261"/>
    </location>
</feature>
<comment type="subcellular location">
    <subcellularLocation>
        <location evidence="1">Membrane</location>
        <topology evidence="1">Single-pass membrane protein</topology>
    </subcellularLocation>
</comment>
<dbReference type="PROSITE" id="PS52015">
    <property type="entry name" value="TONB_CTD"/>
    <property type="match status" value="1"/>
</dbReference>
<name>A0ABY5MYX7_9SPHN</name>
<evidence type="ECO:0000256" key="4">
    <source>
        <dbReference type="ARBA" id="ARBA00023136"/>
    </source>
</evidence>
<keyword evidence="2" id="KW-0812">Transmembrane</keyword>
<sequence length="261" mass="27819">MRFREPLVALALITASTEGASAPVTPTAKWVVDFADARCVASREYGASQLFLKASPLGDVVQFGIIEPGTAGPPTQVVAQVSPDAGPAFEGTALFWATTRKPPQRIRMINMSVADFQRLSGSPSLSFRIGALKRDYAIPEMPALAKVMKTCVDDLQKVWSPPADGVGSRATANLATYVTDDDYPADAIRNALSGTTAFALLIDESGRIADCTVTATSGQASLDTQTCALISRRARFVPAKDAKGKPAKDRVTARIRWQMAN</sequence>
<accession>A0ABY5MYX7</accession>
<dbReference type="SUPFAM" id="SSF74653">
    <property type="entry name" value="TolA/TonB C-terminal domain"/>
    <property type="match status" value="1"/>
</dbReference>
<evidence type="ECO:0000313" key="7">
    <source>
        <dbReference type="Proteomes" id="UP000831921"/>
    </source>
</evidence>
<dbReference type="InterPro" id="IPR037682">
    <property type="entry name" value="TonB_C"/>
</dbReference>
<dbReference type="EMBL" id="CP097253">
    <property type="protein sequence ID" value="UUR09224.1"/>
    <property type="molecule type" value="Genomic_DNA"/>
</dbReference>
<keyword evidence="7" id="KW-1185">Reference proteome</keyword>
<dbReference type="Proteomes" id="UP000831921">
    <property type="component" value="Chromosome"/>
</dbReference>
<proteinExistence type="predicted"/>
<reference evidence="6 7" key="1">
    <citation type="submission" date="2022-05" db="EMBL/GenBank/DDBJ databases">
        <title>S8-45 Sphingomonas ultraviolaceadurans.</title>
        <authorList>
            <person name="Liu Y."/>
        </authorList>
    </citation>
    <scope>NUCLEOTIDE SEQUENCE [LARGE SCALE GENOMIC DNA]</scope>
    <source>
        <strain evidence="6 7">S8-45</strain>
    </source>
</reference>
<evidence type="ECO:0000313" key="6">
    <source>
        <dbReference type="EMBL" id="UUR09224.1"/>
    </source>
</evidence>
<protein>
    <submittedName>
        <fullName evidence="6">Energy transducer TonB</fullName>
    </submittedName>
</protein>
<keyword evidence="3" id="KW-1133">Transmembrane helix</keyword>
<dbReference type="Pfam" id="PF03544">
    <property type="entry name" value="TonB_C"/>
    <property type="match status" value="1"/>
</dbReference>
<evidence type="ECO:0000256" key="2">
    <source>
        <dbReference type="ARBA" id="ARBA00022692"/>
    </source>
</evidence>
<dbReference type="NCBIfam" id="TIGR01352">
    <property type="entry name" value="tonB_Cterm"/>
    <property type="match status" value="1"/>
</dbReference>
<evidence type="ECO:0000256" key="3">
    <source>
        <dbReference type="ARBA" id="ARBA00022989"/>
    </source>
</evidence>
<dbReference type="InterPro" id="IPR006260">
    <property type="entry name" value="TonB/TolA_C"/>
</dbReference>
<organism evidence="6 7">
    <name type="scientific">Sphingomonas glaciei</name>
    <dbReference type="NCBI Taxonomy" id="2938948"/>
    <lineage>
        <taxon>Bacteria</taxon>
        <taxon>Pseudomonadati</taxon>
        <taxon>Pseudomonadota</taxon>
        <taxon>Alphaproteobacteria</taxon>
        <taxon>Sphingomonadales</taxon>
        <taxon>Sphingomonadaceae</taxon>
        <taxon>Sphingomonas</taxon>
    </lineage>
</organism>
<dbReference type="Gene3D" id="3.30.1150.10">
    <property type="match status" value="1"/>
</dbReference>